<evidence type="ECO:0000313" key="3">
    <source>
        <dbReference type="Proteomes" id="UP001501444"/>
    </source>
</evidence>
<accession>A0ABP5TQU8</accession>
<evidence type="ECO:0000259" key="1">
    <source>
        <dbReference type="Pfam" id="PF13577"/>
    </source>
</evidence>
<proteinExistence type="predicted"/>
<dbReference type="Proteomes" id="UP001501444">
    <property type="component" value="Unassembled WGS sequence"/>
</dbReference>
<evidence type="ECO:0000313" key="2">
    <source>
        <dbReference type="EMBL" id="GAA2358373.1"/>
    </source>
</evidence>
<dbReference type="RefSeq" id="WP_344615125.1">
    <property type="nucleotide sequence ID" value="NZ_BAAARV010000046.1"/>
</dbReference>
<sequence length="182" mass="20098">MLTQAQLLDRAEIEDAVKRYCRAVDRCDWPLLARFYHADAAIRHGPYEGGPEGFVEFVKARRVGMRHTAHYVGNILVEFGGPDTAVAETYGFATQTFVPPSPLVPEGAVATRIRAAYRYVDRFERRDGRWAVAAALLVTGERDLRHFTDAPPDDSAVVGQQPSTADPLYAMLAQLTSNGNCS</sequence>
<dbReference type="CDD" id="cd00531">
    <property type="entry name" value="NTF2_like"/>
    <property type="match status" value="1"/>
</dbReference>
<dbReference type="SUPFAM" id="SSF54427">
    <property type="entry name" value="NTF2-like"/>
    <property type="match status" value="1"/>
</dbReference>
<organism evidence="2 3">
    <name type="scientific">Dactylosporangium salmoneum</name>
    <dbReference type="NCBI Taxonomy" id="53361"/>
    <lineage>
        <taxon>Bacteria</taxon>
        <taxon>Bacillati</taxon>
        <taxon>Actinomycetota</taxon>
        <taxon>Actinomycetes</taxon>
        <taxon>Micromonosporales</taxon>
        <taxon>Micromonosporaceae</taxon>
        <taxon>Dactylosporangium</taxon>
    </lineage>
</organism>
<feature type="domain" description="SnoaL-like" evidence="1">
    <location>
        <begin position="6"/>
        <end position="133"/>
    </location>
</feature>
<dbReference type="InterPro" id="IPR037401">
    <property type="entry name" value="SnoaL-like"/>
</dbReference>
<dbReference type="Gene3D" id="3.10.450.50">
    <property type="match status" value="1"/>
</dbReference>
<name>A0ABP5TQU8_9ACTN</name>
<protein>
    <recommendedName>
        <fullName evidence="1">SnoaL-like domain-containing protein</fullName>
    </recommendedName>
</protein>
<dbReference type="EMBL" id="BAAARV010000046">
    <property type="protein sequence ID" value="GAA2358373.1"/>
    <property type="molecule type" value="Genomic_DNA"/>
</dbReference>
<comment type="caution">
    <text evidence="2">The sequence shown here is derived from an EMBL/GenBank/DDBJ whole genome shotgun (WGS) entry which is preliminary data.</text>
</comment>
<dbReference type="Pfam" id="PF13577">
    <property type="entry name" value="SnoaL_4"/>
    <property type="match status" value="1"/>
</dbReference>
<keyword evidence="3" id="KW-1185">Reference proteome</keyword>
<gene>
    <name evidence="2" type="ORF">GCM10010170_052050</name>
</gene>
<dbReference type="InterPro" id="IPR032710">
    <property type="entry name" value="NTF2-like_dom_sf"/>
</dbReference>
<reference evidence="3" key="1">
    <citation type="journal article" date="2019" name="Int. J. Syst. Evol. Microbiol.">
        <title>The Global Catalogue of Microorganisms (GCM) 10K type strain sequencing project: providing services to taxonomists for standard genome sequencing and annotation.</title>
        <authorList>
            <consortium name="The Broad Institute Genomics Platform"/>
            <consortium name="The Broad Institute Genome Sequencing Center for Infectious Disease"/>
            <person name="Wu L."/>
            <person name="Ma J."/>
        </authorList>
    </citation>
    <scope>NUCLEOTIDE SEQUENCE [LARGE SCALE GENOMIC DNA]</scope>
    <source>
        <strain evidence="3">JCM 3272</strain>
    </source>
</reference>